<dbReference type="EMBL" id="CP000716">
    <property type="protein sequence ID" value="ABR30264.1"/>
    <property type="molecule type" value="Genomic_DNA"/>
</dbReference>
<sequence length="62" mass="7596">MCTGNLNDIENISYKEKLYDLNTQQIYYKLNRLNFQSKIIRIFKNYNYAIKYLNILQKPEIK</sequence>
<evidence type="ECO:0000313" key="1">
    <source>
        <dbReference type="EMBL" id="ABR30264.1"/>
    </source>
</evidence>
<accession>A6LK13</accession>
<name>A6LK13_THEM4</name>
<dbReference type="HOGENOM" id="CLU_2902834_0_0_0"/>
<protein>
    <submittedName>
        <fullName evidence="1">Uncharacterized protein</fullName>
    </submittedName>
</protein>
<dbReference type="Proteomes" id="UP000001110">
    <property type="component" value="Chromosome"/>
</dbReference>
<dbReference type="KEGG" id="tme:Tmel_0395"/>
<reference evidence="1 2" key="2">
    <citation type="journal article" date="2009" name="Proc. Natl. Acad. Sci. U.S.A.">
        <title>On the chimeric nature, thermophilic origin, and phylogenetic placement of the Thermotogales.</title>
        <authorList>
            <person name="Zhaxybayeva O."/>
            <person name="Swithers K.S."/>
            <person name="Lapierre P."/>
            <person name="Fournier G.P."/>
            <person name="Bickhart D.M."/>
            <person name="DeBoy R.T."/>
            <person name="Nelson K.E."/>
            <person name="Nesbo C.L."/>
            <person name="Doolittle W.F."/>
            <person name="Gogarten J.P."/>
            <person name="Noll K.M."/>
        </authorList>
    </citation>
    <scope>NUCLEOTIDE SEQUENCE [LARGE SCALE GENOMIC DNA]</scope>
    <source>
        <strain evidence="2">DSM 12029 / CIP 104789 / BI429</strain>
    </source>
</reference>
<proteinExistence type="predicted"/>
<gene>
    <name evidence="1" type="ordered locus">Tmel_0395</name>
</gene>
<organism evidence="1 2">
    <name type="scientific">Thermosipho melanesiensis (strain DSM 12029 / CIP 104789 / BI429)</name>
    <dbReference type="NCBI Taxonomy" id="391009"/>
    <lineage>
        <taxon>Bacteria</taxon>
        <taxon>Thermotogati</taxon>
        <taxon>Thermotogota</taxon>
        <taxon>Thermotogae</taxon>
        <taxon>Thermotogales</taxon>
        <taxon>Fervidobacteriaceae</taxon>
        <taxon>Thermosipho</taxon>
    </lineage>
</organism>
<evidence type="ECO:0000313" key="2">
    <source>
        <dbReference type="Proteomes" id="UP000001110"/>
    </source>
</evidence>
<dbReference type="AlphaFoldDB" id="A6LK13"/>
<reference evidence="1 2" key="1">
    <citation type="submission" date="2007-05" db="EMBL/GenBank/DDBJ databases">
        <title>Complete sequence of Thermosipho melanesiensis BI429.</title>
        <authorList>
            <consortium name="US DOE Joint Genome Institute"/>
            <person name="Copeland A."/>
            <person name="Lucas S."/>
            <person name="Lapidus A."/>
            <person name="Barry K."/>
            <person name="Glavina del Rio T."/>
            <person name="Dalin E."/>
            <person name="Tice H."/>
            <person name="Pitluck S."/>
            <person name="Chertkov O."/>
            <person name="Brettin T."/>
            <person name="Bruce D."/>
            <person name="Detter J.C."/>
            <person name="Han C."/>
            <person name="Schmutz J."/>
            <person name="Larimer F."/>
            <person name="Land M."/>
            <person name="Hauser L."/>
            <person name="Kyrpides N."/>
            <person name="Mikhailova N."/>
            <person name="Nelson K."/>
            <person name="Gogarten J.P."/>
            <person name="Noll K."/>
            <person name="Richardson P."/>
        </authorList>
    </citation>
    <scope>NUCLEOTIDE SEQUENCE [LARGE SCALE GENOMIC DNA]</scope>
    <source>
        <strain evidence="2">DSM 12029 / CIP 104789 / BI429</strain>
    </source>
</reference>